<keyword evidence="7" id="KW-1185">Reference proteome</keyword>
<feature type="region of interest" description="Disordered" evidence="4">
    <location>
        <begin position="95"/>
        <end position="119"/>
    </location>
</feature>
<accession>A0A1U8DZR3</accession>
<dbReference type="PROSITE" id="PS50279">
    <property type="entry name" value="BPTI_KUNITZ_2"/>
    <property type="match status" value="1"/>
</dbReference>
<keyword evidence="1 8" id="KW-0646">Protease inhibitor</keyword>
<dbReference type="OrthoDB" id="4473401at2759"/>
<dbReference type="SUPFAM" id="SSF57362">
    <property type="entry name" value="BPTI-like"/>
    <property type="match status" value="1"/>
</dbReference>
<evidence type="ECO:0000313" key="8">
    <source>
        <dbReference type="RefSeq" id="XP_014383204.1"/>
    </source>
</evidence>
<dbReference type="PANTHER" id="PTHR10083">
    <property type="entry name" value="KUNITZ-TYPE PROTEASE INHIBITOR-RELATED"/>
    <property type="match status" value="1"/>
</dbReference>
<protein>
    <submittedName>
        <fullName evidence="8">Kunitz-type serine protease inhibitor 161-like</fullName>
    </submittedName>
</protein>
<keyword evidence="5" id="KW-0732">Signal</keyword>
<evidence type="ECO:0000259" key="6">
    <source>
        <dbReference type="PROSITE" id="PS50279"/>
    </source>
</evidence>
<dbReference type="CDD" id="cd00109">
    <property type="entry name" value="Kunitz-type"/>
    <property type="match status" value="1"/>
</dbReference>
<feature type="chain" id="PRO_5010586748" evidence="5">
    <location>
        <begin position="25"/>
        <end position="119"/>
    </location>
</feature>
<feature type="domain" description="BPTI/Kunitz inhibitor" evidence="6">
    <location>
        <begin position="31"/>
        <end position="81"/>
    </location>
</feature>
<dbReference type="GeneID" id="106723440"/>
<evidence type="ECO:0000256" key="2">
    <source>
        <dbReference type="ARBA" id="ARBA00022900"/>
    </source>
</evidence>
<evidence type="ECO:0000256" key="1">
    <source>
        <dbReference type="ARBA" id="ARBA00022690"/>
    </source>
</evidence>
<name>A0A1U8DZR3_ALLSI</name>
<dbReference type="InterPro" id="IPR002223">
    <property type="entry name" value="Kunitz_BPTI"/>
</dbReference>
<dbReference type="GO" id="GO:0005615">
    <property type="term" value="C:extracellular space"/>
    <property type="evidence" value="ECO:0007669"/>
    <property type="project" value="TreeGrafter"/>
</dbReference>
<dbReference type="PANTHER" id="PTHR10083:SF374">
    <property type="entry name" value="BPTI_KUNITZ INHIBITOR DOMAIN-CONTAINING PROTEIN"/>
    <property type="match status" value="1"/>
</dbReference>
<keyword evidence="2 8" id="KW-0722">Serine protease inhibitor</keyword>
<evidence type="ECO:0000313" key="7">
    <source>
        <dbReference type="Proteomes" id="UP000189705"/>
    </source>
</evidence>
<evidence type="ECO:0000256" key="5">
    <source>
        <dbReference type="SAM" id="SignalP"/>
    </source>
</evidence>
<dbReference type="GO" id="GO:0004867">
    <property type="term" value="F:serine-type endopeptidase inhibitor activity"/>
    <property type="evidence" value="ECO:0007669"/>
    <property type="project" value="UniProtKB-KW"/>
</dbReference>
<dbReference type="PROSITE" id="PS00280">
    <property type="entry name" value="BPTI_KUNITZ_1"/>
    <property type="match status" value="1"/>
</dbReference>
<dbReference type="KEGG" id="asn:106723440"/>
<gene>
    <name evidence="8" type="primary">LOC106723440</name>
</gene>
<dbReference type="Pfam" id="PF00014">
    <property type="entry name" value="Kunitz_BPTI"/>
    <property type="match status" value="1"/>
</dbReference>
<dbReference type="InterPro" id="IPR036880">
    <property type="entry name" value="Kunitz_BPTI_sf"/>
</dbReference>
<keyword evidence="3" id="KW-1015">Disulfide bond</keyword>
<dbReference type="PRINTS" id="PR00759">
    <property type="entry name" value="BASICPTASE"/>
</dbReference>
<evidence type="ECO:0000256" key="4">
    <source>
        <dbReference type="SAM" id="MobiDB-lite"/>
    </source>
</evidence>
<dbReference type="AlphaFoldDB" id="A0A1U8DZR3"/>
<organism evidence="7 8">
    <name type="scientific">Alligator sinensis</name>
    <name type="common">Chinese alligator</name>
    <dbReference type="NCBI Taxonomy" id="38654"/>
    <lineage>
        <taxon>Eukaryota</taxon>
        <taxon>Metazoa</taxon>
        <taxon>Chordata</taxon>
        <taxon>Craniata</taxon>
        <taxon>Vertebrata</taxon>
        <taxon>Euteleostomi</taxon>
        <taxon>Archelosauria</taxon>
        <taxon>Archosauria</taxon>
        <taxon>Crocodylia</taxon>
        <taxon>Alligatoridae</taxon>
        <taxon>Alligatorinae</taxon>
        <taxon>Alligator</taxon>
    </lineage>
</organism>
<feature type="signal peptide" evidence="5">
    <location>
        <begin position="1"/>
        <end position="24"/>
    </location>
</feature>
<dbReference type="Gene3D" id="4.10.410.10">
    <property type="entry name" value="Pancreatic trypsin inhibitor Kunitz domain"/>
    <property type="match status" value="1"/>
</dbReference>
<dbReference type="RefSeq" id="XP_014383204.1">
    <property type="nucleotide sequence ID" value="XM_014527718.1"/>
</dbReference>
<dbReference type="Proteomes" id="UP000189705">
    <property type="component" value="Unplaced"/>
</dbReference>
<dbReference type="InterPro" id="IPR020901">
    <property type="entry name" value="Prtase_inh_Kunz-CS"/>
</dbReference>
<proteinExistence type="predicted"/>
<evidence type="ECO:0000256" key="3">
    <source>
        <dbReference type="ARBA" id="ARBA00023157"/>
    </source>
</evidence>
<dbReference type="FunFam" id="4.10.410.10:FF:000015">
    <property type="entry name" value="WAP four-disulfide core domain 6A"/>
    <property type="match status" value="1"/>
</dbReference>
<sequence length="119" mass="13151">MKWGSLLVLAGLLALWAGLQPTSGKLVPDICRLPPEQGHCARYLKRYYYNWVTRTCQQFIYGGCQGNANNFKTRRECENRCKVGGKGLSLPGPDAASGMAAPGRWPDVQGRVKLGQPRE</sequence>
<reference evidence="8" key="1">
    <citation type="submission" date="2025-08" db="UniProtKB">
        <authorList>
            <consortium name="RefSeq"/>
        </authorList>
    </citation>
    <scope>IDENTIFICATION</scope>
</reference>
<dbReference type="InParanoid" id="A0A1U8DZR3"/>
<dbReference type="InterPro" id="IPR050098">
    <property type="entry name" value="TFPI/VKTCI-like"/>
</dbReference>
<dbReference type="SMART" id="SM00131">
    <property type="entry name" value="KU"/>
    <property type="match status" value="1"/>
</dbReference>